<dbReference type="Proteomes" id="UP001152087">
    <property type="component" value="Unassembled WGS sequence"/>
</dbReference>
<evidence type="ECO:0000256" key="8">
    <source>
        <dbReference type="RuleBase" id="RU000363"/>
    </source>
</evidence>
<evidence type="ECO:0000256" key="6">
    <source>
        <dbReference type="ARBA" id="ARBA00023098"/>
    </source>
</evidence>
<comment type="caution">
    <text evidence="9">The sequence shown here is derived from an EMBL/GenBank/DDBJ whole genome shotgun (WGS) entry which is preliminary data.</text>
</comment>
<evidence type="ECO:0000256" key="1">
    <source>
        <dbReference type="ARBA" id="ARBA00005194"/>
    </source>
</evidence>
<keyword evidence="2" id="KW-0444">Lipid biosynthesis</keyword>
<dbReference type="InterPro" id="IPR002347">
    <property type="entry name" value="SDR_fam"/>
</dbReference>
<dbReference type="PANTHER" id="PTHR43086:SF2">
    <property type="entry name" value="HYDROXYSTEROID DEHYDROGENASE-LIKE PROTEIN 1"/>
    <property type="match status" value="1"/>
</dbReference>
<evidence type="ECO:0000256" key="2">
    <source>
        <dbReference type="ARBA" id="ARBA00022516"/>
    </source>
</evidence>
<dbReference type="EMBL" id="JAOQAV010000011">
    <property type="protein sequence ID" value="KAJ4190341.1"/>
    <property type="molecule type" value="Genomic_DNA"/>
</dbReference>
<protein>
    <submittedName>
        <fullName evidence="9">Uncharacterized protein</fullName>
    </submittedName>
</protein>
<keyword evidence="4" id="KW-0521">NADP</keyword>
<organism evidence="9 10">
    <name type="scientific">Fusarium falciforme</name>
    <dbReference type="NCBI Taxonomy" id="195108"/>
    <lineage>
        <taxon>Eukaryota</taxon>
        <taxon>Fungi</taxon>
        <taxon>Dikarya</taxon>
        <taxon>Ascomycota</taxon>
        <taxon>Pezizomycotina</taxon>
        <taxon>Sordariomycetes</taxon>
        <taxon>Hypocreomycetidae</taxon>
        <taxon>Hypocreales</taxon>
        <taxon>Nectriaceae</taxon>
        <taxon>Fusarium</taxon>
        <taxon>Fusarium solani species complex</taxon>
    </lineage>
</organism>
<evidence type="ECO:0000256" key="4">
    <source>
        <dbReference type="ARBA" id="ARBA00022857"/>
    </source>
</evidence>
<keyword evidence="7" id="KW-0275">Fatty acid biosynthesis</keyword>
<dbReference type="InterPro" id="IPR020904">
    <property type="entry name" value="Sc_DH/Rdtase_CS"/>
</dbReference>
<name>A0A9W8V0Y3_9HYPO</name>
<dbReference type="PRINTS" id="PR00080">
    <property type="entry name" value="SDRFAMILY"/>
</dbReference>
<keyword evidence="5" id="KW-0560">Oxidoreductase</keyword>
<evidence type="ECO:0000256" key="7">
    <source>
        <dbReference type="ARBA" id="ARBA00023160"/>
    </source>
</evidence>
<dbReference type="PROSITE" id="PS00061">
    <property type="entry name" value="ADH_SHORT"/>
    <property type="match status" value="1"/>
</dbReference>
<gene>
    <name evidence="9" type="ORF">NW755_005482</name>
</gene>
<accession>A0A9W8V0Y3</accession>
<comment type="pathway">
    <text evidence="1">Lipid metabolism; fatty acid biosynthesis.</text>
</comment>
<dbReference type="AlphaFoldDB" id="A0A9W8V0Y3"/>
<reference evidence="9" key="1">
    <citation type="submission" date="2022-09" db="EMBL/GenBank/DDBJ databases">
        <title>Fusarium specimens isolated from Avocado Roots.</title>
        <authorList>
            <person name="Stajich J."/>
            <person name="Roper C."/>
            <person name="Heimlech-Rivalta G."/>
        </authorList>
    </citation>
    <scope>NUCLEOTIDE SEQUENCE</scope>
    <source>
        <strain evidence="9">A02</strain>
    </source>
</reference>
<dbReference type="InterPro" id="IPR036291">
    <property type="entry name" value="NAD(P)-bd_dom_sf"/>
</dbReference>
<dbReference type="PANTHER" id="PTHR43086">
    <property type="entry name" value="VERY-LONG-CHAIN 3-OXOOACYL-COA REDUCTASE"/>
    <property type="match status" value="1"/>
</dbReference>
<dbReference type="SUPFAM" id="SSF51735">
    <property type="entry name" value="NAD(P)-binding Rossmann-fold domains"/>
    <property type="match status" value="1"/>
</dbReference>
<evidence type="ECO:0000256" key="5">
    <source>
        <dbReference type="ARBA" id="ARBA00023002"/>
    </source>
</evidence>
<sequence>MPSIGTLLQLVGLTSIVLTTYRILSNVSLWLPFNTSLNRYNRDPRAWALVTGASAGIGRGLAEELAAKGFNAILLGHKCDELQETRDSIIAKFPDTQARILVVDAAQASPAEIETALVSVSDLQITVLVNNVGGMQMIGAPRFRRLDQYSAEDLDGVVFLSARFMAHVTRLLIPLLAKNGPSLIINVSSGARMGMPGVAAYSATKGFVTSLSNAVAREMKVDGLPVDVLGIVPGDVESQSNNVGLQPGSPSSRQFAKAVMDQAGRAASRGILEICPWPIHTIQIAFFNSLPLWLSQKLMFDVFEKKRAEDGWKKD</sequence>
<keyword evidence="6" id="KW-0443">Lipid metabolism</keyword>
<dbReference type="Gene3D" id="3.40.50.720">
    <property type="entry name" value="NAD(P)-binding Rossmann-like Domain"/>
    <property type="match status" value="1"/>
</dbReference>
<proteinExistence type="inferred from homology"/>
<evidence type="ECO:0000256" key="3">
    <source>
        <dbReference type="ARBA" id="ARBA00022832"/>
    </source>
</evidence>
<comment type="similarity">
    <text evidence="8">Belongs to the short-chain dehydrogenases/reductases (SDR) family.</text>
</comment>
<dbReference type="GO" id="GO:0016491">
    <property type="term" value="F:oxidoreductase activity"/>
    <property type="evidence" value="ECO:0007669"/>
    <property type="project" value="UniProtKB-KW"/>
</dbReference>
<dbReference type="GO" id="GO:0005783">
    <property type="term" value="C:endoplasmic reticulum"/>
    <property type="evidence" value="ECO:0007669"/>
    <property type="project" value="TreeGrafter"/>
</dbReference>
<keyword evidence="10" id="KW-1185">Reference proteome</keyword>
<keyword evidence="3" id="KW-0276">Fatty acid metabolism</keyword>
<evidence type="ECO:0000313" key="9">
    <source>
        <dbReference type="EMBL" id="KAJ4190341.1"/>
    </source>
</evidence>
<dbReference type="PRINTS" id="PR00081">
    <property type="entry name" value="GDHRDH"/>
</dbReference>
<dbReference type="Pfam" id="PF00106">
    <property type="entry name" value="adh_short"/>
    <property type="match status" value="1"/>
</dbReference>
<evidence type="ECO:0000313" key="10">
    <source>
        <dbReference type="Proteomes" id="UP001152087"/>
    </source>
</evidence>
<dbReference type="GO" id="GO:0030497">
    <property type="term" value="P:fatty acid elongation"/>
    <property type="evidence" value="ECO:0007669"/>
    <property type="project" value="TreeGrafter"/>
</dbReference>
<dbReference type="PIRSF" id="PIRSF000126">
    <property type="entry name" value="11-beta-HSD1"/>
    <property type="match status" value="1"/>
</dbReference>